<protein>
    <submittedName>
        <fullName evidence="2">Uncharacterized protein</fullName>
    </submittedName>
</protein>
<evidence type="ECO:0000313" key="3">
    <source>
        <dbReference type="Proteomes" id="UP001385499"/>
    </source>
</evidence>
<reference evidence="2 3" key="1">
    <citation type="submission" date="2024-02" db="EMBL/GenBank/DDBJ databases">
        <title>Roseibium algae sp. nov., isolated from marine alga (Grateloupia sp.), showing potential in myo-inositol conversion.</title>
        <authorList>
            <person name="Wang Y."/>
        </authorList>
    </citation>
    <scope>NUCLEOTIDE SEQUENCE [LARGE SCALE GENOMIC DNA]</scope>
    <source>
        <strain evidence="2 3">H3510</strain>
    </source>
</reference>
<sequence length="90" mass="10771">MAKRMMIDHHPKATAMSDREIITKEGLLALIEDRKNDLQQNSHELTPPWLMDRSDPEWAHIRQRERQIRRQTTRLNQSTQKFETDFDLSS</sequence>
<evidence type="ECO:0000313" key="2">
    <source>
        <dbReference type="EMBL" id="MEJ8472865.1"/>
    </source>
</evidence>
<accession>A0ABU8TFD2</accession>
<feature type="compositionally biased region" description="Polar residues" evidence="1">
    <location>
        <begin position="75"/>
        <end position="90"/>
    </location>
</feature>
<comment type="caution">
    <text evidence="2">The sequence shown here is derived from an EMBL/GenBank/DDBJ whole genome shotgun (WGS) entry which is preliminary data.</text>
</comment>
<evidence type="ECO:0000256" key="1">
    <source>
        <dbReference type="SAM" id="MobiDB-lite"/>
    </source>
</evidence>
<keyword evidence="3" id="KW-1185">Reference proteome</keyword>
<dbReference type="Proteomes" id="UP001385499">
    <property type="component" value="Unassembled WGS sequence"/>
</dbReference>
<feature type="region of interest" description="Disordered" evidence="1">
    <location>
        <begin position="69"/>
        <end position="90"/>
    </location>
</feature>
<proteinExistence type="predicted"/>
<dbReference type="EMBL" id="JBAKIA010000001">
    <property type="protein sequence ID" value="MEJ8472865.1"/>
    <property type="molecule type" value="Genomic_DNA"/>
</dbReference>
<name>A0ABU8TFD2_9HYPH</name>
<organism evidence="2 3">
    <name type="scientific">Roseibium algae</name>
    <dbReference type="NCBI Taxonomy" id="3123038"/>
    <lineage>
        <taxon>Bacteria</taxon>
        <taxon>Pseudomonadati</taxon>
        <taxon>Pseudomonadota</taxon>
        <taxon>Alphaproteobacteria</taxon>
        <taxon>Hyphomicrobiales</taxon>
        <taxon>Stappiaceae</taxon>
        <taxon>Roseibium</taxon>
    </lineage>
</organism>
<gene>
    <name evidence="2" type="ORF">V6575_02090</name>
</gene>